<evidence type="ECO:0000256" key="5">
    <source>
        <dbReference type="ARBA" id="ARBA00023319"/>
    </source>
</evidence>
<keyword evidence="2 6" id="KW-0472">Membrane</keyword>
<dbReference type="InterPro" id="IPR007110">
    <property type="entry name" value="Ig-like_dom"/>
</dbReference>
<keyword evidence="9" id="KW-1185">Reference proteome</keyword>
<dbReference type="SUPFAM" id="SSF48726">
    <property type="entry name" value="Immunoglobulin"/>
    <property type="match status" value="3"/>
</dbReference>
<feature type="domain" description="Ig-like" evidence="7">
    <location>
        <begin position="452"/>
        <end position="487"/>
    </location>
</feature>
<feature type="transmembrane region" description="Helical" evidence="6">
    <location>
        <begin position="1346"/>
        <end position="1369"/>
    </location>
</feature>
<name>A0A8J4TJ58_9TREM</name>
<evidence type="ECO:0000256" key="2">
    <source>
        <dbReference type="ARBA" id="ARBA00023136"/>
    </source>
</evidence>
<evidence type="ECO:0000256" key="6">
    <source>
        <dbReference type="SAM" id="Phobius"/>
    </source>
</evidence>
<feature type="domain" description="Ig-like" evidence="7">
    <location>
        <begin position="337"/>
        <end position="445"/>
    </location>
</feature>
<dbReference type="SMART" id="SM00408">
    <property type="entry name" value="IGc2"/>
    <property type="match status" value="1"/>
</dbReference>
<organism evidence="8 9">
    <name type="scientific">Paragonimus heterotremus</name>
    <dbReference type="NCBI Taxonomy" id="100268"/>
    <lineage>
        <taxon>Eukaryota</taxon>
        <taxon>Metazoa</taxon>
        <taxon>Spiralia</taxon>
        <taxon>Lophotrochozoa</taxon>
        <taxon>Platyhelminthes</taxon>
        <taxon>Trematoda</taxon>
        <taxon>Digenea</taxon>
        <taxon>Plagiorchiida</taxon>
        <taxon>Troglotremata</taxon>
        <taxon>Troglotrematidae</taxon>
        <taxon>Paragonimus</taxon>
    </lineage>
</organism>
<keyword evidence="4" id="KW-0325">Glycoprotein</keyword>
<keyword evidence="3" id="KW-1015">Disulfide bond</keyword>
<comment type="subcellular location">
    <subcellularLocation>
        <location evidence="1">Membrane</location>
        <topology evidence="1">Single-pass type I membrane protein</topology>
    </subcellularLocation>
</comment>
<dbReference type="InterPro" id="IPR013783">
    <property type="entry name" value="Ig-like_fold"/>
</dbReference>
<dbReference type="InterPro" id="IPR003598">
    <property type="entry name" value="Ig_sub2"/>
</dbReference>
<dbReference type="InterPro" id="IPR003599">
    <property type="entry name" value="Ig_sub"/>
</dbReference>
<dbReference type="PANTHER" id="PTHR11640">
    <property type="entry name" value="NEPHRIN"/>
    <property type="match status" value="1"/>
</dbReference>
<evidence type="ECO:0000256" key="3">
    <source>
        <dbReference type="ARBA" id="ARBA00023157"/>
    </source>
</evidence>
<dbReference type="CDD" id="cd00096">
    <property type="entry name" value="Ig"/>
    <property type="match status" value="1"/>
</dbReference>
<gene>
    <name evidence="8" type="ORF">PHET_00540</name>
</gene>
<dbReference type="PROSITE" id="PS50835">
    <property type="entry name" value="IG_LIKE"/>
    <property type="match status" value="4"/>
</dbReference>
<dbReference type="OrthoDB" id="6250964at2759"/>
<reference evidence="8" key="1">
    <citation type="submission" date="2019-05" db="EMBL/GenBank/DDBJ databases">
        <title>Annotation for the trematode Paragonimus heterotremus.</title>
        <authorList>
            <person name="Choi Y.-J."/>
        </authorList>
    </citation>
    <scope>NUCLEOTIDE SEQUENCE</scope>
    <source>
        <strain evidence="8">LC</strain>
    </source>
</reference>
<evidence type="ECO:0000313" key="9">
    <source>
        <dbReference type="Proteomes" id="UP000748531"/>
    </source>
</evidence>
<dbReference type="InterPro" id="IPR036179">
    <property type="entry name" value="Ig-like_dom_sf"/>
</dbReference>
<feature type="domain" description="Ig-like" evidence="7">
    <location>
        <begin position="621"/>
        <end position="746"/>
    </location>
</feature>
<dbReference type="SMART" id="SM00409">
    <property type="entry name" value="IG"/>
    <property type="match status" value="3"/>
</dbReference>
<sequence length="1383" mass="156016">MFRQTKQQHEFSSFPFVLFHYANSVFELKSRHISVRAEPQQYITEDGGDRGNSNRSIYVEAVWDHLNNTNVEAVVQAGEMVTFVCRIWHADSDEPVSMGRIKTESTADGKQAEPSVFLYCPLSVAYCAQDCMLVDRNWPISCTRQYRKLHQYQTSAVTIRSPEVDQWEVQEVFYSMHIAVIGSSGPWSCSYGGLHSTSLGLRVRDRPVLLSLTAYPPSPVLTGTAVNLTCQAAPSPNAPWYNFIWRRTGSRIPPAHSTIRLSDTVSVLTLWSAQPSDDGSYSCHVMRDTDNARLNWWHTDRGSVSVARTEHIDSASNDSNTSTPAVLHIKLDVHHSPENITFSTNPSGPHMAGRPITLVCQIQGGKPVPHVHFYRLANTQGLANPTSSEVNYFNSTAIQPRCELVSGLMKLLWLPRAEDNEVGFGCAATSPVISGRMLSQAVKLSVIFPPGPPILIAIPQTAISENRTRVFTCRSSTGSNPVATVHWKLFTSVDYLTITNVDDHDLDTRGSALDRLLAGTTTEHVFEPMQIADFDADPQQFSAVNSGAWSSRRDSNNQGLIAYSEARLVGRPWYNGARVSCRLEWKFADSYTNITASEKQRPNLTDYRKPVYLATEILFAPSAISLSVSPRNGIQELHGHQVFECATTSSIPPSQITWLRRRPDSQQGEGADDTVNVMDYAMFENPLNSSKDDIIIENGVSVETVPGLYGGKRVISRLRLLNITREQDRSLLICKVDHVEWVKSVGRLHRIVVLFPPSLQIVTKQVSRNHGPLYSRSILKCVPKGGRPAFPLNLDDREFGSSDISPLQEDNLTSNVNRPIVNFSQSTVNESSLWKFSWYFYPTYPDGLFSSPHIKLASPSRSADIHQYGSVGQHSVLILNQPERKQAGEYVCQLDGPGGRVQATIKLDFPFSPELIPSGITVFTAPVGYQAVIELYVWSHPLPRQRLPIFKQYSTPKRSSKCERSKLKRTITSELQRQERFNYSWFKVVTKSNANDSQILSRRRLVDAEQRVTQDDQNTERIRVWSDVILVNLPTIYPRQMTNLQNHKTNDTKSKITMNIPTLVFRLFFHAVIESDYGEYMCEMKHITGRKTFLARLQPPMTATPQASNVQFTRMGASIYIQFDPKILQAEQNERYRFQTVPVYSDLIASGQNTMTVTREFTWMLVRICALYEPFTDNDVLVNNPECDNVHHNEASPLKQPTQTVHTNNCLDRLIEHPEKGTAIIHLAINHHLSFTNAFAQQPLHSESPADASEHLPEDSLFNEDKNTPVDWWTTAEQLVYQFRFYNMHGSLVHISDWHIYKSGKLPLLNIINHFRLPTLKPLYSSSVNHAETSLDQINRKPGMSLPLWLTLGAILLIVIILAVLVFVVQRKARRKRSKSAVC</sequence>
<evidence type="ECO:0000256" key="4">
    <source>
        <dbReference type="ARBA" id="ARBA00023180"/>
    </source>
</evidence>
<keyword evidence="6" id="KW-0812">Transmembrane</keyword>
<dbReference type="Pfam" id="PF13927">
    <property type="entry name" value="Ig_3"/>
    <property type="match status" value="1"/>
</dbReference>
<proteinExistence type="predicted"/>
<evidence type="ECO:0000256" key="1">
    <source>
        <dbReference type="ARBA" id="ARBA00004479"/>
    </source>
</evidence>
<dbReference type="InterPro" id="IPR051275">
    <property type="entry name" value="Cell_adhesion_signaling"/>
</dbReference>
<dbReference type="Proteomes" id="UP000748531">
    <property type="component" value="Unassembled WGS sequence"/>
</dbReference>
<comment type="caution">
    <text evidence="8">The sequence shown here is derived from an EMBL/GenBank/DDBJ whole genome shotgun (WGS) entry which is preliminary data.</text>
</comment>
<dbReference type="EMBL" id="LUCH01000141">
    <property type="protein sequence ID" value="KAF5405979.1"/>
    <property type="molecule type" value="Genomic_DNA"/>
</dbReference>
<evidence type="ECO:0000259" key="7">
    <source>
        <dbReference type="PROSITE" id="PS50835"/>
    </source>
</evidence>
<feature type="domain" description="Ig-like" evidence="7">
    <location>
        <begin position="207"/>
        <end position="295"/>
    </location>
</feature>
<protein>
    <recommendedName>
        <fullName evidence="7">Ig-like domain-containing protein</fullName>
    </recommendedName>
</protein>
<evidence type="ECO:0000313" key="8">
    <source>
        <dbReference type="EMBL" id="KAF5405979.1"/>
    </source>
</evidence>
<dbReference type="GO" id="GO:0016020">
    <property type="term" value="C:membrane"/>
    <property type="evidence" value="ECO:0007669"/>
    <property type="project" value="UniProtKB-SubCell"/>
</dbReference>
<keyword evidence="6" id="KW-1133">Transmembrane helix</keyword>
<keyword evidence="5" id="KW-0393">Immunoglobulin domain</keyword>
<accession>A0A8J4TJ58</accession>
<dbReference type="Gene3D" id="2.60.40.10">
    <property type="entry name" value="Immunoglobulins"/>
    <property type="match status" value="3"/>
</dbReference>